<sequence>MESGALTSALVFIVWLRCPVAWDRGRSAAECCFLLLLRRDDCPDTSRPVAHSGCANLQPRLAFISAAANYSLPSSYAIGPNTWTLPSFSGALDNRWLKLLCNVRDRPLSTFSAFTTFTTFTTFYDLLRPPRFYNRHDLLRPSRPFTTFYDLHGYTTVMTFTTFYDLHGFTTVTTFYDLHGYTTVTTFTTFYDLHGLTPS</sequence>
<evidence type="ECO:0008006" key="3">
    <source>
        <dbReference type="Google" id="ProtNLM"/>
    </source>
</evidence>
<protein>
    <recommendedName>
        <fullName evidence="3">Secreted protein</fullName>
    </recommendedName>
</protein>
<feature type="chain" id="PRO_5034740340" description="Secreted protein" evidence="1">
    <location>
        <begin position="22"/>
        <end position="199"/>
    </location>
</feature>
<dbReference type="EMBL" id="JAFIQS010000007">
    <property type="protein sequence ID" value="KAG5167250.1"/>
    <property type="molecule type" value="Genomic_DNA"/>
</dbReference>
<dbReference type="AlphaFoldDB" id="A0A8H7XX49"/>
<organism evidence="2">
    <name type="scientific">Psilocybe cubensis</name>
    <name type="common">Psychedelic mushroom</name>
    <name type="synonym">Stropharia cubensis</name>
    <dbReference type="NCBI Taxonomy" id="181762"/>
    <lineage>
        <taxon>Eukaryota</taxon>
        <taxon>Fungi</taxon>
        <taxon>Dikarya</taxon>
        <taxon>Basidiomycota</taxon>
        <taxon>Agaricomycotina</taxon>
        <taxon>Agaricomycetes</taxon>
        <taxon>Agaricomycetidae</taxon>
        <taxon>Agaricales</taxon>
        <taxon>Agaricineae</taxon>
        <taxon>Strophariaceae</taxon>
        <taxon>Psilocybe</taxon>
    </lineage>
</organism>
<feature type="signal peptide" evidence="1">
    <location>
        <begin position="1"/>
        <end position="21"/>
    </location>
</feature>
<proteinExistence type="predicted"/>
<gene>
    <name evidence="2" type="ORF">JR316_007595</name>
</gene>
<keyword evidence="1" id="KW-0732">Signal</keyword>
<reference evidence="2" key="1">
    <citation type="submission" date="2021-02" db="EMBL/GenBank/DDBJ databases">
        <title>Psilocybe cubensis genome.</title>
        <authorList>
            <person name="Mckernan K.J."/>
            <person name="Crawford S."/>
            <person name="Trippe A."/>
            <person name="Kane L.T."/>
            <person name="Mclaughlin S."/>
        </authorList>
    </citation>
    <scope>NUCLEOTIDE SEQUENCE [LARGE SCALE GENOMIC DNA]</scope>
    <source>
        <strain evidence="2">MGC-MH-2018</strain>
    </source>
</reference>
<comment type="caution">
    <text evidence="2">The sequence shown here is derived from an EMBL/GenBank/DDBJ whole genome shotgun (WGS) entry which is preliminary data.</text>
</comment>
<evidence type="ECO:0000313" key="2">
    <source>
        <dbReference type="EMBL" id="KAG5167250.1"/>
    </source>
</evidence>
<name>A0A8H7XX49_PSICU</name>
<evidence type="ECO:0000256" key="1">
    <source>
        <dbReference type="SAM" id="SignalP"/>
    </source>
</evidence>
<accession>A0A8H7XX49</accession>